<dbReference type="InterPro" id="IPR011010">
    <property type="entry name" value="DNA_brk_join_enz"/>
</dbReference>
<keyword evidence="1" id="KW-0233">DNA recombination</keyword>
<reference evidence="4" key="1">
    <citation type="submission" date="2017-09" db="EMBL/GenBank/DDBJ databases">
        <title>Depth-based differentiation of microbial function through sediment-hosted aquifers and enrichment of novel symbionts in the deep terrestrial subsurface.</title>
        <authorList>
            <person name="Probst A.J."/>
            <person name="Ladd B."/>
            <person name="Jarett J.K."/>
            <person name="Geller-Mcgrath D.E."/>
            <person name="Sieber C.M.K."/>
            <person name="Emerson J.B."/>
            <person name="Anantharaman K."/>
            <person name="Thomas B.C."/>
            <person name="Malmstrom R."/>
            <person name="Stieglmeier M."/>
            <person name="Klingl A."/>
            <person name="Woyke T."/>
            <person name="Ryan C.M."/>
            <person name="Banfield J.F."/>
        </authorList>
    </citation>
    <scope>NUCLEOTIDE SEQUENCE [LARGE SCALE GENOMIC DNA]</scope>
</reference>
<dbReference type="GO" id="GO:0015074">
    <property type="term" value="P:DNA integration"/>
    <property type="evidence" value="ECO:0007669"/>
    <property type="project" value="InterPro"/>
</dbReference>
<dbReference type="GO" id="GO:0003677">
    <property type="term" value="F:DNA binding"/>
    <property type="evidence" value="ECO:0007669"/>
    <property type="project" value="InterPro"/>
</dbReference>
<organism evidence="3 4">
    <name type="scientific">Candidatus Aquicultor secundus</name>
    <dbReference type="NCBI Taxonomy" id="1973895"/>
    <lineage>
        <taxon>Bacteria</taxon>
        <taxon>Bacillati</taxon>
        <taxon>Actinomycetota</taxon>
        <taxon>Candidatus Aquicultoria</taxon>
        <taxon>Candidatus Aquicultorales</taxon>
        <taxon>Candidatus Aquicultoraceae</taxon>
        <taxon>Candidatus Aquicultor</taxon>
    </lineage>
</organism>
<sequence length="90" mass="10218">MTININFNRTVVILDLNTGLRRGELFNLKWDDVDFNRAILTVRGTGAKSGQTRHVPLKEAKLYSAILLRSRRYQAKHKTIAPARIGAEAR</sequence>
<accession>A0A2M7T646</accession>
<dbReference type="GO" id="GO:0006310">
    <property type="term" value="P:DNA recombination"/>
    <property type="evidence" value="ECO:0007669"/>
    <property type="project" value="UniProtKB-KW"/>
</dbReference>
<dbReference type="Gene3D" id="1.10.443.10">
    <property type="entry name" value="Intergrase catalytic core"/>
    <property type="match status" value="1"/>
</dbReference>
<dbReference type="AlphaFoldDB" id="A0A2M7T646"/>
<dbReference type="CDD" id="cd00397">
    <property type="entry name" value="DNA_BRE_C"/>
    <property type="match status" value="1"/>
</dbReference>
<comment type="caution">
    <text evidence="3">The sequence shown here is derived from an EMBL/GenBank/DDBJ whole genome shotgun (WGS) entry which is preliminary data.</text>
</comment>
<dbReference type="Proteomes" id="UP000230956">
    <property type="component" value="Unassembled WGS sequence"/>
</dbReference>
<protein>
    <recommendedName>
        <fullName evidence="2">Tyr recombinase domain-containing protein</fullName>
    </recommendedName>
</protein>
<dbReference type="InterPro" id="IPR013762">
    <property type="entry name" value="Integrase-like_cat_sf"/>
</dbReference>
<name>A0A2M7T646_9ACTN</name>
<dbReference type="SUPFAM" id="SSF56349">
    <property type="entry name" value="DNA breaking-rejoining enzymes"/>
    <property type="match status" value="1"/>
</dbReference>
<gene>
    <name evidence="3" type="ORF">COY37_09405</name>
</gene>
<evidence type="ECO:0000259" key="2">
    <source>
        <dbReference type="PROSITE" id="PS51898"/>
    </source>
</evidence>
<dbReference type="EMBL" id="PFNG01000217">
    <property type="protein sequence ID" value="PIZ36026.1"/>
    <property type="molecule type" value="Genomic_DNA"/>
</dbReference>
<dbReference type="PROSITE" id="PS51898">
    <property type="entry name" value="TYR_RECOMBINASE"/>
    <property type="match status" value="1"/>
</dbReference>
<proteinExistence type="predicted"/>
<dbReference type="Pfam" id="PF00589">
    <property type="entry name" value="Phage_integrase"/>
    <property type="match status" value="1"/>
</dbReference>
<evidence type="ECO:0000256" key="1">
    <source>
        <dbReference type="ARBA" id="ARBA00023172"/>
    </source>
</evidence>
<feature type="domain" description="Tyr recombinase" evidence="2">
    <location>
        <begin position="1"/>
        <end position="90"/>
    </location>
</feature>
<evidence type="ECO:0000313" key="4">
    <source>
        <dbReference type="Proteomes" id="UP000230956"/>
    </source>
</evidence>
<dbReference type="InterPro" id="IPR002104">
    <property type="entry name" value="Integrase_catalytic"/>
</dbReference>
<evidence type="ECO:0000313" key="3">
    <source>
        <dbReference type="EMBL" id="PIZ36026.1"/>
    </source>
</evidence>